<reference evidence="1" key="1">
    <citation type="submission" date="2014-11" db="EMBL/GenBank/DDBJ databases">
        <authorList>
            <person name="Amaro Gonzalez C."/>
        </authorList>
    </citation>
    <scope>NUCLEOTIDE SEQUENCE</scope>
</reference>
<organism evidence="1">
    <name type="scientific">Anguilla anguilla</name>
    <name type="common">European freshwater eel</name>
    <name type="synonym">Muraena anguilla</name>
    <dbReference type="NCBI Taxonomy" id="7936"/>
    <lineage>
        <taxon>Eukaryota</taxon>
        <taxon>Metazoa</taxon>
        <taxon>Chordata</taxon>
        <taxon>Craniata</taxon>
        <taxon>Vertebrata</taxon>
        <taxon>Euteleostomi</taxon>
        <taxon>Actinopterygii</taxon>
        <taxon>Neopterygii</taxon>
        <taxon>Teleostei</taxon>
        <taxon>Anguilliformes</taxon>
        <taxon>Anguillidae</taxon>
        <taxon>Anguilla</taxon>
    </lineage>
</organism>
<evidence type="ECO:0000313" key="1">
    <source>
        <dbReference type="EMBL" id="JAH52830.1"/>
    </source>
</evidence>
<sequence length="40" mass="4661">MPVPWTGIHCDRKLLPAPAPKENFFCTITLCNKKTFIIWE</sequence>
<protein>
    <submittedName>
        <fullName evidence="1">Uncharacterized protein</fullName>
    </submittedName>
</protein>
<accession>A0A0E9TIX6</accession>
<dbReference type="AlphaFoldDB" id="A0A0E9TIX6"/>
<proteinExistence type="predicted"/>
<reference evidence="1" key="2">
    <citation type="journal article" date="2015" name="Fish Shellfish Immunol.">
        <title>Early steps in the European eel (Anguilla anguilla)-Vibrio vulnificus interaction in the gills: Role of the RtxA13 toxin.</title>
        <authorList>
            <person name="Callol A."/>
            <person name="Pajuelo D."/>
            <person name="Ebbesson L."/>
            <person name="Teles M."/>
            <person name="MacKenzie S."/>
            <person name="Amaro C."/>
        </authorList>
    </citation>
    <scope>NUCLEOTIDE SEQUENCE</scope>
</reference>
<dbReference type="EMBL" id="GBXM01055747">
    <property type="protein sequence ID" value="JAH52830.1"/>
    <property type="molecule type" value="Transcribed_RNA"/>
</dbReference>
<name>A0A0E9TIX6_ANGAN</name>